<dbReference type="PANTHER" id="PTHR43358:SF4">
    <property type="entry name" value="ALPHA_BETA HYDROLASE FOLD-1 DOMAIN-CONTAINING PROTEIN"/>
    <property type="match status" value="1"/>
</dbReference>
<organism evidence="2 3">
    <name type="scientific">Streptococcus pluranimalium</name>
    <dbReference type="NCBI Taxonomy" id="82348"/>
    <lineage>
        <taxon>Bacteria</taxon>
        <taxon>Bacillati</taxon>
        <taxon>Bacillota</taxon>
        <taxon>Bacilli</taxon>
        <taxon>Lactobacillales</taxon>
        <taxon>Streptococcaceae</taxon>
        <taxon>Streptococcus</taxon>
    </lineage>
</organism>
<dbReference type="Gene3D" id="3.40.50.1820">
    <property type="entry name" value="alpha/beta hydrolase"/>
    <property type="match status" value="1"/>
</dbReference>
<feature type="domain" description="Serine aminopeptidase S33" evidence="1">
    <location>
        <begin position="84"/>
        <end position="186"/>
    </location>
</feature>
<dbReference type="SUPFAM" id="SSF53474">
    <property type="entry name" value="alpha/beta-Hydrolases"/>
    <property type="match status" value="1"/>
</dbReference>
<reference evidence="2 3" key="1">
    <citation type="submission" date="2017-12" db="EMBL/GenBank/DDBJ databases">
        <authorList>
            <person name="Hurst M.R.H."/>
        </authorList>
    </citation>
    <scope>NUCLEOTIDE SEQUENCE [LARGE SCALE GENOMIC DNA]</scope>
    <source>
        <strain evidence="2 3">TH11417</strain>
    </source>
</reference>
<evidence type="ECO:0000313" key="3">
    <source>
        <dbReference type="Proteomes" id="UP000238956"/>
    </source>
</evidence>
<accession>A0A2L0D5V0</accession>
<dbReference type="InterPro" id="IPR022742">
    <property type="entry name" value="Hydrolase_4"/>
</dbReference>
<dbReference type="RefSeq" id="WP_104968513.1">
    <property type="nucleotide sequence ID" value="NZ_CP025536.1"/>
</dbReference>
<protein>
    <submittedName>
        <fullName evidence="2">Alpha/beta hydrolase</fullName>
    </submittedName>
</protein>
<evidence type="ECO:0000313" key="2">
    <source>
        <dbReference type="EMBL" id="AUW97202.1"/>
    </source>
</evidence>
<dbReference type="Proteomes" id="UP000238956">
    <property type="component" value="Chromosome"/>
</dbReference>
<dbReference type="EMBL" id="CP025536">
    <property type="protein sequence ID" value="AUW97202.1"/>
    <property type="molecule type" value="Genomic_DNA"/>
</dbReference>
<dbReference type="GeneID" id="98394015"/>
<dbReference type="AlphaFoldDB" id="A0A2L0D5V0"/>
<gene>
    <name evidence="2" type="ORF">C0J00_08860</name>
</gene>
<dbReference type="InterPro" id="IPR029058">
    <property type="entry name" value="AB_hydrolase_fold"/>
</dbReference>
<evidence type="ECO:0000259" key="1">
    <source>
        <dbReference type="Pfam" id="PF12146"/>
    </source>
</evidence>
<dbReference type="GO" id="GO:0016787">
    <property type="term" value="F:hydrolase activity"/>
    <property type="evidence" value="ECO:0007669"/>
    <property type="project" value="UniProtKB-KW"/>
</dbReference>
<keyword evidence="3" id="KW-1185">Reference proteome</keyword>
<sequence>MKKWIIILITLFSLLLLIIAGASGYFFYVAQVRAEKDFINNKARGLESSLYKDEQAFNHLPKEKRRMSNQGLNQVAWYVPAKKKSNKTVLMVHGFTNDKSDMKPYAYLFHQLGYNVLMPDNVAHGESQGNIIGYGWKDKDNVIKWTEGLIADNPNQKITFFGVSMGAATVMMASGEKLPEQVTTIIEDCGYTSVWDELSYQAKDMYDLPQFPILYGVSGISKLVAGFTYGEASSMKQLAKNDLPTLFIHGDADKFVPTDMVYENFEASKGPKELYIVKGAKHAQSFEKDPETYRRKIEDFLKKYQK</sequence>
<dbReference type="InterPro" id="IPR052920">
    <property type="entry name" value="DNA-binding_regulatory"/>
</dbReference>
<proteinExistence type="predicted"/>
<dbReference type="KEGG" id="splr:C0J00_08860"/>
<dbReference type="Pfam" id="PF12146">
    <property type="entry name" value="Hydrolase_4"/>
    <property type="match status" value="1"/>
</dbReference>
<dbReference type="OrthoDB" id="9776685at2"/>
<keyword evidence="2" id="KW-0378">Hydrolase</keyword>
<name>A0A2L0D5V0_9STRE</name>
<reference evidence="2 3" key="2">
    <citation type="submission" date="2018-02" db="EMBL/GenBank/DDBJ databases">
        <title>Whole genome sequencing analysis of Streptococcus pluranimalium isolated from cattle infected mastitis in China.</title>
        <authorList>
            <person name="Zhang J.-R."/>
            <person name="Hu G.-Z."/>
        </authorList>
    </citation>
    <scope>NUCLEOTIDE SEQUENCE [LARGE SCALE GENOMIC DNA]</scope>
    <source>
        <strain evidence="2 3">TH11417</strain>
    </source>
</reference>
<dbReference type="PANTHER" id="PTHR43358">
    <property type="entry name" value="ALPHA/BETA-HYDROLASE"/>
    <property type="match status" value="1"/>
</dbReference>